<dbReference type="Proteomes" id="UP000000238">
    <property type="component" value="Chromosome"/>
</dbReference>
<dbReference type="HOGENOM" id="CLU_071330_2_1_6"/>
<dbReference type="PANTHER" id="PTHR14097:SF7">
    <property type="entry name" value="OXIDOREDUCTASE HTATIP2"/>
    <property type="match status" value="1"/>
</dbReference>
<keyword evidence="2" id="KW-1185">Reference proteome</keyword>
<proteinExistence type="predicted"/>
<organism evidence="1 2">
    <name type="scientific">Hahella chejuensis (strain KCTC 2396)</name>
    <dbReference type="NCBI Taxonomy" id="349521"/>
    <lineage>
        <taxon>Bacteria</taxon>
        <taxon>Pseudomonadati</taxon>
        <taxon>Pseudomonadota</taxon>
        <taxon>Gammaproteobacteria</taxon>
        <taxon>Oceanospirillales</taxon>
        <taxon>Hahellaceae</taxon>
        <taxon>Hahella</taxon>
    </lineage>
</organism>
<sequence length="215" mass="22556">MTKRTVIIAGATGLVGEEVLKGLLDDKTVAEVHSLGRRVPTIQHPKLIPHVVDFTALPPLPASDEVYLALGTTIKNAGSQEAFRAIDFDANLAVAKAAKMAGARKVGLVSAMGADSGSKIFYSRVKGDLENALAQMQFESLVIARPSMLVGDREAIGQPVRRGEILASVLGKAVGFLFPSNYKPIKAAAVAKALLTAVPTSKGKSVLLSGSMQRP</sequence>
<accession>Q2SGX9</accession>
<evidence type="ECO:0000313" key="2">
    <source>
        <dbReference type="Proteomes" id="UP000000238"/>
    </source>
</evidence>
<evidence type="ECO:0000313" key="1">
    <source>
        <dbReference type="EMBL" id="ABC30095.1"/>
    </source>
</evidence>
<dbReference type="EMBL" id="CP000155">
    <property type="protein sequence ID" value="ABC30095.1"/>
    <property type="molecule type" value="Genomic_DNA"/>
</dbReference>
<dbReference type="AlphaFoldDB" id="Q2SGX9"/>
<dbReference type="Gene3D" id="3.40.50.720">
    <property type="entry name" value="NAD(P)-binding Rossmann-like Domain"/>
    <property type="match status" value="1"/>
</dbReference>
<name>Q2SGX9_HAHCH</name>
<dbReference type="STRING" id="349521.HCH_03341"/>
<dbReference type="eggNOG" id="COG0702">
    <property type="taxonomic scope" value="Bacteria"/>
</dbReference>
<dbReference type="SUPFAM" id="SSF51735">
    <property type="entry name" value="NAD(P)-binding Rossmann-fold domains"/>
    <property type="match status" value="1"/>
</dbReference>
<gene>
    <name evidence="1" type="ordered locus">HCH_03341</name>
</gene>
<protein>
    <submittedName>
        <fullName evidence="1">Predicted nucleoside-diphosphate-sugar epimerase</fullName>
    </submittedName>
</protein>
<dbReference type="OrthoDB" id="9798632at2"/>
<dbReference type="PANTHER" id="PTHR14097">
    <property type="entry name" value="OXIDOREDUCTASE HTATIP2"/>
    <property type="match status" value="1"/>
</dbReference>
<dbReference type="RefSeq" id="WP_011397164.1">
    <property type="nucleotide sequence ID" value="NC_007645.1"/>
</dbReference>
<dbReference type="KEGG" id="hch:HCH_03341"/>
<reference evidence="1 2" key="1">
    <citation type="journal article" date="2005" name="Nucleic Acids Res.">
        <title>Genomic blueprint of Hahella chejuensis, a marine microbe producing an algicidal agent.</title>
        <authorList>
            <person name="Jeong H."/>
            <person name="Yim J.H."/>
            <person name="Lee C."/>
            <person name="Choi S.-H."/>
            <person name="Park Y.K."/>
            <person name="Yoon S.H."/>
            <person name="Hur C.-G."/>
            <person name="Kang H.-Y."/>
            <person name="Kim D."/>
            <person name="Lee H.H."/>
            <person name="Park K.H."/>
            <person name="Park S.-H."/>
            <person name="Park H.-S."/>
            <person name="Lee H.K."/>
            <person name="Oh T.K."/>
            <person name="Kim J.F."/>
        </authorList>
    </citation>
    <scope>NUCLEOTIDE SEQUENCE [LARGE SCALE GENOMIC DNA]</scope>
    <source>
        <strain evidence="1 2">KCTC 2396</strain>
    </source>
</reference>
<dbReference type="InterPro" id="IPR036291">
    <property type="entry name" value="NAD(P)-bd_dom_sf"/>
</dbReference>